<name>A0A371H3V4_MUCPR</name>
<dbReference type="Proteomes" id="UP000257109">
    <property type="component" value="Unassembled WGS sequence"/>
</dbReference>
<proteinExistence type="predicted"/>
<gene>
    <name evidence="2" type="ORF">CR513_19758</name>
</gene>
<evidence type="ECO:0000313" key="3">
    <source>
        <dbReference type="Proteomes" id="UP000257109"/>
    </source>
</evidence>
<feature type="region of interest" description="Disordered" evidence="1">
    <location>
        <begin position="71"/>
        <end position="90"/>
    </location>
</feature>
<organism evidence="2 3">
    <name type="scientific">Mucuna pruriens</name>
    <name type="common">Velvet bean</name>
    <name type="synonym">Dolichos pruriens</name>
    <dbReference type="NCBI Taxonomy" id="157652"/>
    <lineage>
        <taxon>Eukaryota</taxon>
        <taxon>Viridiplantae</taxon>
        <taxon>Streptophyta</taxon>
        <taxon>Embryophyta</taxon>
        <taxon>Tracheophyta</taxon>
        <taxon>Spermatophyta</taxon>
        <taxon>Magnoliopsida</taxon>
        <taxon>eudicotyledons</taxon>
        <taxon>Gunneridae</taxon>
        <taxon>Pentapetalae</taxon>
        <taxon>rosids</taxon>
        <taxon>fabids</taxon>
        <taxon>Fabales</taxon>
        <taxon>Fabaceae</taxon>
        <taxon>Papilionoideae</taxon>
        <taxon>50 kb inversion clade</taxon>
        <taxon>NPAAA clade</taxon>
        <taxon>indigoferoid/millettioid clade</taxon>
        <taxon>Phaseoleae</taxon>
        <taxon>Mucuna</taxon>
    </lineage>
</organism>
<evidence type="ECO:0000256" key="1">
    <source>
        <dbReference type="SAM" id="MobiDB-lite"/>
    </source>
</evidence>
<dbReference type="OrthoDB" id="1724808at2759"/>
<sequence length="90" mass="10319">MIINPLKNNTKLVYLGKDPTKRLTTEEKLFTKSSCGKYCTHTKDICYKRYGKEKVLERMGGNKCSTQMWVNQTTSNKENGVEHPSTSQLD</sequence>
<keyword evidence="3" id="KW-1185">Reference proteome</keyword>
<reference evidence="2" key="1">
    <citation type="submission" date="2018-05" db="EMBL/GenBank/DDBJ databases">
        <title>Draft genome of Mucuna pruriens seed.</title>
        <authorList>
            <person name="Nnadi N.E."/>
            <person name="Vos R."/>
            <person name="Hasami M.H."/>
            <person name="Devisetty U.K."/>
            <person name="Aguiy J.C."/>
        </authorList>
    </citation>
    <scope>NUCLEOTIDE SEQUENCE [LARGE SCALE GENOMIC DNA]</scope>
    <source>
        <strain evidence="2">JCA_2017</strain>
    </source>
</reference>
<accession>A0A371H3V4</accession>
<dbReference type="EMBL" id="QJKJ01003647">
    <property type="protein sequence ID" value="RDX97471.1"/>
    <property type="molecule type" value="Genomic_DNA"/>
</dbReference>
<evidence type="ECO:0000313" key="2">
    <source>
        <dbReference type="EMBL" id="RDX97471.1"/>
    </source>
</evidence>
<protein>
    <submittedName>
        <fullName evidence="2">Uncharacterized protein</fullName>
    </submittedName>
</protein>
<dbReference type="AlphaFoldDB" id="A0A371H3V4"/>
<feature type="non-terminal residue" evidence="2">
    <location>
        <position position="1"/>
    </location>
</feature>
<comment type="caution">
    <text evidence="2">The sequence shown here is derived from an EMBL/GenBank/DDBJ whole genome shotgun (WGS) entry which is preliminary data.</text>
</comment>